<evidence type="ECO:0000259" key="5">
    <source>
        <dbReference type="PROSITE" id="PS50222"/>
    </source>
</evidence>
<dbReference type="Gene3D" id="1.10.238.10">
    <property type="entry name" value="EF-hand"/>
    <property type="match status" value="2"/>
</dbReference>
<keyword evidence="1" id="KW-0479">Metal-binding</keyword>
<keyword evidence="3" id="KW-0106">Calcium</keyword>
<feature type="domain" description="EF-hand" evidence="5">
    <location>
        <begin position="436"/>
        <end position="471"/>
    </location>
</feature>
<feature type="domain" description="EF-hand" evidence="5">
    <location>
        <begin position="577"/>
        <end position="612"/>
    </location>
</feature>
<dbReference type="InterPro" id="IPR018247">
    <property type="entry name" value="EF_Hand_1_Ca_BS"/>
</dbReference>
<proteinExistence type="predicted"/>
<evidence type="ECO:0000256" key="2">
    <source>
        <dbReference type="ARBA" id="ARBA00022737"/>
    </source>
</evidence>
<keyword evidence="2" id="KW-0677">Repeat</keyword>
<name>A0A7S4F3A7_CHRCT</name>
<protein>
    <recommendedName>
        <fullName evidence="5">EF-hand domain-containing protein</fullName>
    </recommendedName>
</protein>
<dbReference type="InterPro" id="IPR002048">
    <property type="entry name" value="EF_hand_dom"/>
</dbReference>
<evidence type="ECO:0000256" key="3">
    <source>
        <dbReference type="ARBA" id="ARBA00022837"/>
    </source>
</evidence>
<dbReference type="AlphaFoldDB" id="A0A7S4F3A7"/>
<dbReference type="PANTHER" id="PTHR34524">
    <property type="entry name" value="CALCYPHOSIN"/>
    <property type="match status" value="1"/>
</dbReference>
<dbReference type="CDD" id="cd00051">
    <property type="entry name" value="EFh"/>
    <property type="match status" value="1"/>
</dbReference>
<sequence length="651" mass="72062">MEISIRNNFVRERLGLPPLVHIETAAFMDCRDQQQPATPECPELPQLLTSRTDPGSGKDCHPALGDSPPGLQSARGSTRGSLRQLTAGYHVKARKPSRVTRSFARAARFAAPFPYNTSAAYEGHDGAGPGPGAYTILPSVGMQSSSLRRNSPSPIKWTPGALSLPSTAGISTRELQAARVRMRECRAKASAVLEQLKRDRTPVSLARLLDCLNTMGFDLSGSDGQDLFGAYVSGSDENVDLWELDKALWSSKALSRRLCSFTEEKRLQRTCDSVSSQASQDTAISRAMRLDSKALTSMRMEAAATGSRTVEELRSRLAINATRIIELLALTDLASPEEVSAEELYRAVGKLGLKVTRADCAALFSSWDLAGRGSLALVQLNSILRRGGHVERAPLACWRAANTLENGRAVEEPKKVVRKPVDDLRYQERLLLILATDKERVGDAFAYLDQEGRGIISKRDFRTGLSLLSVAADRADMDRLFDVFDPDGTGEMELDELLQILLWAYRNRKTKLLLTHPLVLDGSISVQEQLRDLLSRSLVRAIDLFRHLCGGVTRQDEAHVISKRLFRKGLSILGMRAPPQEIDALFDSFDSSRTGLLGLRELQRTLKRTEVSIHKIELNKKKRQEETLVCAEVEQLREELMRGLGNLHVEL</sequence>
<organism evidence="6">
    <name type="scientific">Chrysotila carterae</name>
    <name type="common">Marine alga</name>
    <name type="synonym">Syracosphaera carterae</name>
    <dbReference type="NCBI Taxonomy" id="13221"/>
    <lineage>
        <taxon>Eukaryota</taxon>
        <taxon>Haptista</taxon>
        <taxon>Haptophyta</taxon>
        <taxon>Prymnesiophyceae</taxon>
        <taxon>Isochrysidales</taxon>
        <taxon>Isochrysidaceae</taxon>
        <taxon>Chrysotila</taxon>
    </lineage>
</organism>
<dbReference type="InterPro" id="IPR051581">
    <property type="entry name" value="Ca-bind"/>
</dbReference>
<accession>A0A7S4F3A7</accession>
<dbReference type="SUPFAM" id="SSF47473">
    <property type="entry name" value="EF-hand"/>
    <property type="match status" value="2"/>
</dbReference>
<evidence type="ECO:0000256" key="1">
    <source>
        <dbReference type="ARBA" id="ARBA00022723"/>
    </source>
</evidence>
<dbReference type="GO" id="GO:0005509">
    <property type="term" value="F:calcium ion binding"/>
    <property type="evidence" value="ECO:0007669"/>
    <property type="project" value="InterPro"/>
</dbReference>
<gene>
    <name evidence="6" type="ORF">PCAR00345_LOCUS22404</name>
</gene>
<evidence type="ECO:0000313" key="6">
    <source>
        <dbReference type="EMBL" id="CAE0769792.1"/>
    </source>
</evidence>
<dbReference type="PANTHER" id="PTHR34524:SF6">
    <property type="entry name" value="CALCYPHOSINE LIKE"/>
    <property type="match status" value="1"/>
</dbReference>
<dbReference type="SMART" id="SM00054">
    <property type="entry name" value="EFh"/>
    <property type="match status" value="3"/>
</dbReference>
<dbReference type="EMBL" id="HBIZ01035173">
    <property type="protein sequence ID" value="CAE0769792.1"/>
    <property type="molecule type" value="Transcribed_RNA"/>
</dbReference>
<reference evidence="6" key="1">
    <citation type="submission" date="2021-01" db="EMBL/GenBank/DDBJ databases">
        <authorList>
            <person name="Corre E."/>
            <person name="Pelletier E."/>
            <person name="Niang G."/>
            <person name="Scheremetjew M."/>
            <person name="Finn R."/>
            <person name="Kale V."/>
            <person name="Holt S."/>
            <person name="Cochrane G."/>
            <person name="Meng A."/>
            <person name="Brown T."/>
            <person name="Cohen L."/>
        </authorList>
    </citation>
    <scope>NUCLEOTIDE SEQUENCE</scope>
    <source>
        <strain evidence="6">CCMP645</strain>
    </source>
</reference>
<evidence type="ECO:0000256" key="4">
    <source>
        <dbReference type="SAM" id="MobiDB-lite"/>
    </source>
</evidence>
<dbReference type="InterPro" id="IPR011992">
    <property type="entry name" value="EF-hand-dom_pair"/>
</dbReference>
<dbReference type="PROSITE" id="PS50222">
    <property type="entry name" value="EF_HAND_2"/>
    <property type="match status" value="3"/>
</dbReference>
<feature type="domain" description="EF-hand" evidence="5">
    <location>
        <begin position="472"/>
        <end position="507"/>
    </location>
</feature>
<dbReference type="PROSITE" id="PS00018">
    <property type="entry name" value="EF_HAND_1"/>
    <property type="match status" value="2"/>
</dbReference>
<feature type="region of interest" description="Disordered" evidence="4">
    <location>
        <begin position="33"/>
        <end position="82"/>
    </location>
</feature>